<comment type="caution">
    <text evidence="2">The sequence shown here is derived from an EMBL/GenBank/DDBJ whole genome shotgun (WGS) entry which is preliminary data.</text>
</comment>
<sequence length="100" mass="11489">MKEKLKDVSKPEEKENLQIHPPDDTINDMDEDRADSDPAHIFSEYVWKRVGGPITAGESSKSSDLSYSKASSSEKEEELSSAFDSRDCKSFFFEWRENKH</sequence>
<reference evidence="2 3" key="1">
    <citation type="journal article" date="2019" name="Sci. Rep.">
        <title>Orb-weaving spider Araneus ventricosus genome elucidates the spidroin gene catalogue.</title>
        <authorList>
            <person name="Kono N."/>
            <person name="Nakamura H."/>
            <person name="Ohtoshi R."/>
            <person name="Moran D.A.P."/>
            <person name="Shinohara A."/>
            <person name="Yoshida Y."/>
            <person name="Fujiwara M."/>
            <person name="Mori M."/>
            <person name="Tomita M."/>
            <person name="Arakawa K."/>
        </authorList>
    </citation>
    <scope>NUCLEOTIDE SEQUENCE [LARGE SCALE GENOMIC DNA]</scope>
</reference>
<feature type="region of interest" description="Disordered" evidence="1">
    <location>
        <begin position="1"/>
        <end position="35"/>
    </location>
</feature>
<feature type="non-terminal residue" evidence="2">
    <location>
        <position position="100"/>
    </location>
</feature>
<proteinExistence type="predicted"/>
<feature type="compositionally biased region" description="Acidic residues" evidence="1">
    <location>
        <begin position="25"/>
        <end position="34"/>
    </location>
</feature>
<feature type="region of interest" description="Disordered" evidence="1">
    <location>
        <begin position="53"/>
        <end position="83"/>
    </location>
</feature>
<evidence type="ECO:0000256" key="1">
    <source>
        <dbReference type="SAM" id="MobiDB-lite"/>
    </source>
</evidence>
<evidence type="ECO:0000313" key="2">
    <source>
        <dbReference type="EMBL" id="GBM13046.1"/>
    </source>
</evidence>
<dbReference type="Proteomes" id="UP000499080">
    <property type="component" value="Unassembled WGS sequence"/>
</dbReference>
<keyword evidence="3" id="KW-1185">Reference proteome</keyword>
<feature type="compositionally biased region" description="Low complexity" evidence="1">
    <location>
        <begin position="58"/>
        <end position="71"/>
    </location>
</feature>
<accession>A0A4Y2DAD6</accession>
<name>A0A4Y2DAD6_ARAVE</name>
<gene>
    <name evidence="2" type="ORF">AVEN_101902_1</name>
</gene>
<dbReference type="AlphaFoldDB" id="A0A4Y2DAD6"/>
<organism evidence="2 3">
    <name type="scientific">Araneus ventricosus</name>
    <name type="common">Orbweaver spider</name>
    <name type="synonym">Epeira ventricosa</name>
    <dbReference type="NCBI Taxonomy" id="182803"/>
    <lineage>
        <taxon>Eukaryota</taxon>
        <taxon>Metazoa</taxon>
        <taxon>Ecdysozoa</taxon>
        <taxon>Arthropoda</taxon>
        <taxon>Chelicerata</taxon>
        <taxon>Arachnida</taxon>
        <taxon>Araneae</taxon>
        <taxon>Araneomorphae</taxon>
        <taxon>Entelegynae</taxon>
        <taxon>Araneoidea</taxon>
        <taxon>Araneidae</taxon>
        <taxon>Araneus</taxon>
    </lineage>
</organism>
<protein>
    <submittedName>
        <fullName evidence="2">Uncharacterized protein</fullName>
    </submittedName>
</protein>
<feature type="compositionally biased region" description="Basic and acidic residues" evidence="1">
    <location>
        <begin position="1"/>
        <end position="23"/>
    </location>
</feature>
<dbReference type="EMBL" id="BGPR01000322">
    <property type="protein sequence ID" value="GBM13046.1"/>
    <property type="molecule type" value="Genomic_DNA"/>
</dbReference>
<evidence type="ECO:0000313" key="3">
    <source>
        <dbReference type="Proteomes" id="UP000499080"/>
    </source>
</evidence>